<dbReference type="InterPro" id="IPR038764">
    <property type="entry name" value="GNAT_N_AcTrfase_prd"/>
</dbReference>
<dbReference type="PANTHER" id="PTHR41700">
    <property type="entry name" value="GCN5-RELATED N-ACETYLTRANSFERASE"/>
    <property type="match status" value="1"/>
</dbReference>
<name>A0A6J6FUV0_9ZZZZ</name>
<reference evidence="1" key="1">
    <citation type="submission" date="2020-05" db="EMBL/GenBank/DDBJ databases">
        <authorList>
            <person name="Chiriac C."/>
            <person name="Salcher M."/>
            <person name="Ghai R."/>
            <person name="Kavagutti S V."/>
        </authorList>
    </citation>
    <scope>NUCLEOTIDE SEQUENCE</scope>
</reference>
<protein>
    <submittedName>
        <fullName evidence="1">Unannotated protein</fullName>
    </submittedName>
</protein>
<evidence type="ECO:0000313" key="1">
    <source>
        <dbReference type="EMBL" id="CAB4592511.1"/>
    </source>
</evidence>
<dbReference type="PANTHER" id="PTHR41700:SF1">
    <property type="entry name" value="N-ACETYLTRANSFERASE DOMAIN-CONTAINING PROTEIN"/>
    <property type="match status" value="1"/>
</dbReference>
<accession>A0A6J6FUV0</accession>
<gene>
    <name evidence="1" type="ORF">UFOPK1775_00704</name>
</gene>
<organism evidence="1">
    <name type="scientific">freshwater metagenome</name>
    <dbReference type="NCBI Taxonomy" id="449393"/>
    <lineage>
        <taxon>unclassified sequences</taxon>
        <taxon>metagenomes</taxon>
        <taxon>ecological metagenomes</taxon>
    </lineage>
</organism>
<proteinExistence type="predicted"/>
<dbReference type="EMBL" id="CAEZUB010000079">
    <property type="protein sequence ID" value="CAB4592511.1"/>
    <property type="molecule type" value="Genomic_DNA"/>
</dbReference>
<sequence length="161" mass="18066">MSAVLPQSRDLGLGALMKHHQFAWARERDIPFITWTFDPLVQKNAAFNISKLGVEVVAYYPDFYGSMNDLVNAGDASDRVMAKWNVSATMPPAPRVFSELPPHAISIPIPEDIVEMRAKSADEAKNERLRVRTQFLDALENGYKVVSFSKTDGYIFAKETT</sequence>
<dbReference type="AlphaFoldDB" id="A0A6J6FUV0"/>